<sequence>MSELVITVPDNLRRALEHLAEHVHRRLPLMKTISEDMLAAVQENFEQEGRPRWLPIHRVGEILRASSHLYHSIDADYDNDEAVVGTNVVYARIHNEGGTTRPHVIRAKDKRALYFNGRFAKQVNHPGSRIPARRFLSMTDDDYDGIREDIHDYLDKGLEE</sequence>
<dbReference type="Pfam" id="PF05069">
    <property type="entry name" value="Phage_tail_S"/>
    <property type="match status" value="1"/>
</dbReference>
<dbReference type="RefSeq" id="WP_048797296.1">
    <property type="nucleotide sequence ID" value="NZ_JVEJ01000440.1"/>
</dbReference>
<dbReference type="AlphaFoldDB" id="A0A5C7C2S7"/>
<dbReference type="Proteomes" id="UP000321126">
    <property type="component" value="Unassembled WGS sequence"/>
</dbReference>
<proteinExistence type="predicted"/>
<dbReference type="EMBL" id="VOUQ01000019">
    <property type="protein sequence ID" value="TXE27145.1"/>
    <property type="molecule type" value="Genomic_DNA"/>
</dbReference>
<dbReference type="NCBIfam" id="TIGR01635">
    <property type="entry name" value="tail_comp_S"/>
    <property type="match status" value="1"/>
</dbReference>
<name>A0A5C7C2S7_SERMA</name>
<organism evidence="1 2">
    <name type="scientific">Serratia marcescens</name>
    <dbReference type="NCBI Taxonomy" id="615"/>
    <lineage>
        <taxon>Bacteria</taxon>
        <taxon>Pseudomonadati</taxon>
        <taxon>Pseudomonadota</taxon>
        <taxon>Gammaproteobacteria</taxon>
        <taxon>Enterobacterales</taxon>
        <taxon>Yersiniaceae</taxon>
        <taxon>Serratia</taxon>
    </lineage>
</organism>
<dbReference type="InterPro" id="IPR006522">
    <property type="entry name" value="Phage_virion_morphogenesis"/>
</dbReference>
<evidence type="ECO:0000313" key="1">
    <source>
        <dbReference type="EMBL" id="TXE27145.1"/>
    </source>
</evidence>
<protein>
    <submittedName>
        <fullName evidence="1">Phage virion morphogenesis protein</fullName>
    </submittedName>
</protein>
<reference evidence="1 2" key="1">
    <citation type="submission" date="2019-07" db="EMBL/GenBank/DDBJ databases">
        <title>Serratia strains were isolated from fresh produce.</title>
        <authorList>
            <person name="Cho G.-S."/>
            <person name="Stein M."/>
            <person name="Lee W."/>
            <person name="Suh S.H."/>
            <person name="Franz C.M.A.P."/>
        </authorList>
    </citation>
    <scope>NUCLEOTIDE SEQUENCE [LARGE SCALE GENOMIC DNA]</scope>
    <source>
        <strain evidence="1 2">S16</strain>
    </source>
</reference>
<accession>A0A5C7C2S7</accession>
<comment type="caution">
    <text evidence="1">The sequence shown here is derived from an EMBL/GenBank/DDBJ whole genome shotgun (WGS) entry which is preliminary data.</text>
</comment>
<gene>
    <name evidence="1" type="ORF">FOT62_22765</name>
</gene>
<evidence type="ECO:0000313" key="2">
    <source>
        <dbReference type="Proteomes" id="UP000321126"/>
    </source>
</evidence>